<feature type="region of interest" description="Disordered" evidence="1">
    <location>
        <begin position="184"/>
        <end position="228"/>
    </location>
</feature>
<comment type="caution">
    <text evidence="2">The sequence shown here is derived from an EMBL/GenBank/DDBJ whole genome shotgun (WGS) entry which is preliminary data.</text>
</comment>
<evidence type="ECO:0000256" key="1">
    <source>
        <dbReference type="SAM" id="MobiDB-lite"/>
    </source>
</evidence>
<feature type="compositionally biased region" description="Low complexity" evidence="1">
    <location>
        <begin position="184"/>
        <end position="193"/>
    </location>
</feature>
<dbReference type="EMBL" id="JAADJG010000124">
    <property type="protein sequence ID" value="KAF4454480.1"/>
    <property type="molecule type" value="Genomic_DNA"/>
</dbReference>
<sequence length="471" mass="53858">MSDEDISHPFSILNSLNFDQHIGEVMFGPDGSDGMSINNFIDPENLVPELESMDFFSDSFDTEFENDPQSSAVPSPAPEWSEDLQILRKYVNGNTGMGQPLIQGSASTVLASATQAPGIATSEPFQVPELHQAQIFQPLDGQPILQPMQPFQQQLVQYQGYQQQLGHYPASQSWPTQYQCQLIQSQPTQTQHPQPQPRSEPHPQVPIPTSPSDTILPDPKRHKSPKPFRAENKLEEWVISKLNDHTYQYQGYVTNWEQARFIEGAYLSLVRHEAQVTSPESDVTFPKTDQEYCDRVHELFDAMCDWTDLYGWRAKMGTCLAKQWIAEVKAYREENGLSTEPRDMRDEIITPPDYRMPDLKDQWQNVVHRHMSDVEIEILCCKILDQAMLSQQDINFIPLWSNNECQWEEFDSFGELAEALRKSSNKTGNDNKRNALQQNKLHNGGNRKRARSEESDGQDGQDGQRSKRART</sequence>
<dbReference type="Proteomes" id="UP000605986">
    <property type="component" value="Unassembled WGS sequence"/>
</dbReference>
<organism evidence="2 3">
    <name type="scientific">Fusarium austroafricanum</name>
    <dbReference type="NCBI Taxonomy" id="2364996"/>
    <lineage>
        <taxon>Eukaryota</taxon>
        <taxon>Fungi</taxon>
        <taxon>Dikarya</taxon>
        <taxon>Ascomycota</taxon>
        <taxon>Pezizomycotina</taxon>
        <taxon>Sordariomycetes</taxon>
        <taxon>Hypocreomycetidae</taxon>
        <taxon>Hypocreales</taxon>
        <taxon>Nectriaceae</taxon>
        <taxon>Fusarium</taxon>
        <taxon>Fusarium concolor species complex</taxon>
    </lineage>
</organism>
<name>A0A8H4KNC5_9HYPO</name>
<dbReference type="OrthoDB" id="4814848at2759"/>
<evidence type="ECO:0000313" key="3">
    <source>
        <dbReference type="Proteomes" id="UP000605986"/>
    </source>
</evidence>
<keyword evidence="3" id="KW-1185">Reference proteome</keyword>
<accession>A0A8H4KNC5</accession>
<proteinExistence type="predicted"/>
<dbReference type="AlphaFoldDB" id="A0A8H4KNC5"/>
<gene>
    <name evidence="2" type="ORF">F53441_2984</name>
</gene>
<protein>
    <submittedName>
        <fullName evidence="2">Uncharacterized protein</fullName>
    </submittedName>
</protein>
<feature type="region of interest" description="Disordered" evidence="1">
    <location>
        <begin position="422"/>
        <end position="471"/>
    </location>
</feature>
<evidence type="ECO:0000313" key="2">
    <source>
        <dbReference type="EMBL" id="KAF4454480.1"/>
    </source>
</evidence>
<feature type="compositionally biased region" description="Pro residues" evidence="1">
    <location>
        <begin position="194"/>
        <end position="209"/>
    </location>
</feature>
<reference evidence="2" key="1">
    <citation type="submission" date="2020-01" db="EMBL/GenBank/DDBJ databases">
        <title>Identification and distribution of gene clusters putatively required for synthesis of sphingolipid metabolism inhibitors in phylogenetically diverse species of the filamentous fungus Fusarium.</title>
        <authorList>
            <person name="Kim H.-S."/>
            <person name="Busman M."/>
            <person name="Brown D.W."/>
            <person name="Divon H."/>
            <person name="Uhlig S."/>
            <person name="Proctor R.H."/>
        </authorList>
    </citation>
    <scope>NUCLEOTIDE SEQUENCE</scope>
    <source>
        <strain evidence="2">NRRL 53441</strain>
    </source>
</reference>